<organism evidence="1 2">
    <name type="scientific">Arachis hypogaea</name>
    <name type="common">Peanut</name>
    <dbReference type="NCBI Taxonomy" id="3818"/>
    <lineage>
        <taxon>Eukaryota</taxon>
        <taxon>Viridiplantae</taxon>
        <taxon>Streptophyta</taxon>
        <taxon>Embryophyta</taxon>
        <taxon>Tracheophyta</taxon>
        <taxon>Spermatophyta</taxon>
        <taxon>Magnoliopsida</taxon>
        <taxon>eudicotyledons</taxon>
        <taxon>Gunneridae</taxon>
        <taxon>Pentapetalae</taxon>
        <taxon>rosids</taxon>
        <taxon>fabids</taxon>
        <taxon>Fabales</taxon>
        <taxon>Fabaceae</taxon>
        <taxon>Papilionoideae</taxon>
        <taxon>50 kb inversion clade</taxon>
        <taxon>dalbergioids sensu lato</taxon>
        <taxon>Dalbergieae</taxon>
        <taxon>Pterocarpus clade</taxon>
        <taxon>Arachis</taxon>
    </lineage>
</organism>
<evidence type="ECO:0000313" key="2">
    <source>
        <dbReference type="Proteomes" id="UP000464620"/>
    </source>
</evidence>
<name>A0A6B9VA85_ARAHY</name>
<sequence length="99" mass="11801">MVKQFENITNNLFISHKLGDLKKKIAEFQAEATQLEISYVSTKKNCMKYLENVARDVSTQVQLARYREEIERKLTKNRKEEILLKVPYSKAYNRKKKLF</sequence>
<reference evidence="1 2" key="1">
    <citation type="submission" date="2020-01" db="EMBL/GenBank/DDBJ databases">
        <title>Genome sequence of Arachis hypogaea, cultivar Shitouqi.</title>
        <authorList>
            <person name="Zhuang W."/>
            <person name="Chen H."/>
            <person name="Varshney R."/>
            <person name="Wang D."/>
            <person name="Ming R."/>
        </authorList>
    </citation>
    <scope>NUCLEOTIDE SEQUENCE [LARGE SCALE GENOMIC DNA]</scope>
    <source>
        <tissue evidence="1">Young leaf</tissue>
    </source>
</reference>
<gene>
    <name evidence="1" type="ORF">DS421_19g658700</name>
</gene>
<dbReference type="AlphaFoldDB" id="A0A6B9VA85"/>
<accession>A0A6B9VA85</accession>
<evidence type="ECO:0000313" key="1">
    <source>
        <dbReference type="EMBL" id="QHN78127.1"/>
    </source>
</evidence>
<dbReference type="Proteomes" id="UP000464620">
    <property type="component" value="Chromosome B09"/>
</dbReference>
<dbReference type="EMBL" id="CP031001">
    <property type="protein sequence ID" value="QHN78127.1"/>
    <property type="molecule type" value="Genomic_DNA"/>
</dbReference>
<proteinExistence type="predicted"/>
<protein>
    <submittedName>
        <fullName evidence="1">Uncharacterized protein</fullName>
    </submittedName>
</protein>